<evidence type="ECO:0000313" key="2">
    <source>
        <dbReference type="EMBL" id="CAG8961077.1"/>
    </source>
</evidence>
<accession>A0A9N9LCQ7</accession>
<dbReference type="OrthoDB" id="3862662at2759"/>
<reference evidence="2" key="1">
    <citation type="submission" date="2021-07" db="EMBL/GenBank/DDBJ databases">
        <authorList>
            <person name="Durling M."/>
        </authorList>
    </citation>
    <scope>NUCLEOTIDE SEQUENCE</scope>
</reference>
<protein>
    <submittedName>
        <fullName evidence="2">Uncharacterized protein</fullName>
    </submittedName>
</protein>
<comment type="caution">
    <text evidence="2">The sequence shown here is derived from an EMBL/GenBank/DDBJ whole genome shotgun (WGS) entry which is preliminary data.</text>
</comment>
<dbReference type="Proteomes" id="UP000696280">
    <property type="component" value="Unassembled WGS sequence"/>
</dbReference>
<dbReference type="EMBL" id="CAJVRL010000103">
    <property type="protein sequence ID" value="CAG8961077.1"/>
    <property type="molecule type" value="Genomic_DNA"/>
</dbReference>
<sequence length="87" mass="9702">MRPIKIDGGVSKTIIPTSDQEVKRAPQVCSHCKSIKKGCDKKLPANVSDVEQFVNMESQMSLEDTATRSSMTFQPPVRPGHQVRDQF</sequence>
<proteinExistence type="predicted"/>
<name>A0A9N9LCQ7_9HELO</name>
<evidence type="ECO:0000313" key="3">
    <source>
        <dbReference type="Proteomes" id="UP000696280"/>
    </source>
</evidence>
<organism evidence="2 3">
    <name type="scientific">Hymenoscyphus fraxineus</name>
    <dbReference type="NCBI Taxonomy" id="746836"/>
    <lineage>
        <taxon>Eukaryota</taxon>
        <taxon>Fungi</taxon>
        <taxon>Dikarya</taxon>
        <taxon>Ascomycota</taxon>
        <taxon>Pezizomycotina</taxon>
        <taxon>Leotiomycetes</taxon>
        <taxon>Helotiales</taxon>
        <taxon>Helotiaceae</taxon>
        <taxon>Hymenoscyphus</taxon>
    </lineage>
</organism>
<evidence type="ECO:0000256" key="1">
    <source>
        <dbReference type="SAM" id="MobiDB-lite"/>
    </source>
</evidence>
<gene>
    <name evidence="2" type="ORF">HYFRA_00002619</name>
</gene>
<feature type="compositionally biased region" description="Polar residues" evidence="1">
    <location>
        <begin position="62"/>
        <end position="73"/>
    </location>
</feature>
<dbReference type="AlphaFoldDB" id="A0A9N9LCQ7"/>
<feature type="region of interest" description="Disordered" evidence="1">
    <location>
        <begin position="62"/>
        <end position="87"/>
    </location>
</feature>
<keyword evidence="3" id="KW-1185">Reference proteome</keyword>